<proteinExistence type="predicted"/>
<dbReference type="AlphaFoldDB" id="A0A6I4HYS0"/>
<dbReference type="RefSeq" id="WP_157522252.1">
    <property type="nucleotide sequence ID" value="NZ_CP066775.1"/>
</dbReference>
<gene>
    <name evidence="1" type="ORF">GO620_002715</name>
</gene>
<name>A0A6I4HYS0_9SPHI</name>
<dbReference type="Proteomes" id="UP000429232">
    <property type="component" value="Chromosome"/>
</dbReference>
<dbReference type="EMBL" id="CP066775">
    <property type="protein sequence ID" value="QQL50387.1"/>
    <property type="molecule type" value="Genomic_DNA"/>
</dbReference>
<evidence type="ECO:0000313" key="2">
    <source>
        <dbReference type="Proteomes" id="UP000429232"/>
    </source>
</evidence>
<evidence type="ECO:0000313" key="1">
    <source>
        <dbReference type="EMBL" id="QQL50387.1"/>
    </source>
</evidence>
<keyword evidence="2" id="KW-1185">Reference proteome</keyword>
<organism evidence="1 2">
    <name type="scientific">Mucilaginibacter ginkgonis</name>
    <dbReference type="NCBI Taxonomy" id="2682091"/>
    <lineage>
        <taxon>Bacteria</taxon>
        <taxon>Pseudomonadati</taxon>
        <taxon>Bacteroidota</taxon>
        <taxon>Sphingobacteriia</taxon>
        <taxon>Sphingobacteriales</taxon>
        <taxon>Sphingobacteriaceae</taxon>
        <taxon>Mucilaginibacter</taxon>
    </lineage>
</organism>
<sequence>MTIPYRYFKTALLIIASGYLYSCNSSSPAPGIYKDAGIPSAKRNEFHNLTDSLFAFLKAGREGAIESMISRDLMDNNANKRTRELVANQLKANKYSLFDDYYIVPKPGDDKFLNAKADSLGLRLDSVARETYIALYIPKESANQKMISLVYGKFNYGWRLDKIELAPYTKNGRAAKELFDRARSQYARGYLVDAVNSMTGAIECATPSEELLPPDHSKTSALYGIIVNQANDKYKFPLVLNNVPGKPVIFRIGTIEMKDGTYPTISYLSKISIKDTAAVREQNNAVKKIIGNVLKGIDKDKKYLVYYIYNEKPNSYTNSYSFDITDKLQ</sequence>
<dbReference type="KEGG" id="mgik:GO620_002715"/>
<accession>A0A6I4HYS0</accession>
<reference evidence="1 2" key="1">
    <citation type="submission" date="2020-12" db="EMBL/GenBank/DDBJ databases">
        <title>HMF7856_wgs.fasta genome submission.</title>
        <authorList>
            <person name="Kang H."/>
            <person name="Kim H."/>
            <person name="Joh K."/>
        </authorList>
    </citation>
    <scope>NUCLEOTIDE SEQUENCE [LARGE SCALE GENOMIC DNA]</scope>
    <source>
        <strain evidence="1 2">HMF7856</strain>
    </source>
</reference>
<protein>
    <submittedName>
        <fullName evidence="1">Uncharacterized protein</fullName>
    </submittedName>
</protein>